<evidence type="ECO:0000313" key="2">
    <source>
        <dbReference type="EMBL" id="CAH1452221.1"/>
    </source>
</evidence>
<keyword evidence="1" id="KW-0732">Signal</keyword>
<keyword evidence="3" id="KW-1185">Reference proteome</keyword>
<dbReference type="EMBL" id="CAKMRJ010005745">
    <property type="protein sequence ID" value="CAH1452221.1"/>
    <property type="molecule type" value="Genomic_DNA"/>
</dbReference>
<protein>
    <submittedName>
        <fullName evidence="2">Uncharacterized protein</fullName>
    </submittedName>
</protein>
<reference evidence="2 3" key="1">
    <citation type="submission" date="2022-01" db="EMBL/GenBank/DDBJ databases">
        <authorList>
            <person name="Xiong W."/>
            <person name="Schranz E."/>
        </authorList>
    </citation>
    <scope>NUCLEOTIDE SEQUENCE [LARGE SCALE GENOMIC DNA]</scope>
</reference>
<accession>A0AAU9PPT8</accession>
<comment type="caution">
    <text evidence="2">The sequence shown here is derived from an EMBL/GenBank/DDBJ whole genome shotgun (WGS) entry which is preliminary data.</text>
</comment>
<feature type="signal peptide" evidence="1">
    <location>
        <begin position="1"/>
        <end position="20"/>
    </location>
</feature>
<feature type="chain" id="PRO_5043908463" evidence="1">
    <location>
        <begin position="21"/>
        <end position="84"/>
    </location>
</feature>
<dbReference type="AlphaFoldDB" id="A0AAU9PPT8"/>
<organism evidence="2 3">
    <name type="scientific">Lactuca virosa</name>
    <dbReference type="NCBI Taxonomy" id="75947"/>
    <lineage>
        <taxon>Eukaryota</taxon>
        <taxon>Viridiplantae</taxon>
        <taxon>Streptophyta</taxon>
        <taxon>Embryophyta</taxon>
        <taxon>Tracheophyta</taxon>
        <taxon>Spermatophyta</taxon>
        <taxon>Magnoliopsida</taxon>
        <taxon>eudicotyledons</taxon>
        <taxon>Gunneridae</taxon>
        <taxon>Pentapetalae</taxon>
        <taxon>asterids</taxon>
        <taxon>campanulids</taxon>
        <taxon>Asterales</taxon>
        <taxon>Asteraceae</taxon>
        <taxon>Cichorioideae</taxon>
        <taxon>Cichorieae</taxon>
        <taxon>Lactucinae</taxon>
        <taxon>Lactuca</taxon>
    </lineage>
</organism>
<name>A0AAU9PPT8_9ASTR</name>
<evidence type="ECO:0000313" key="3">
    <source>
        <dbReference type="Proteomes" id="UP001157418"/>
    </source>
</evidence>
<sequence length="84" mass="9919">MNDFFKIMFFSILVITTALGVQFEKSKKNVVSDNRNQLPNPISDTIDRERKCLVQEECSNLTCPPHRFPECIDYYCECVIRRRI</sequence>
<dbReference type="Proteomes" id="UP001157418">
    <property type="component" value="Unassembled WGS sequence"/>
</dbReference>
<proteinExistence type="predicted"/>
<evidence type="ECO:0000256" key="1">
    <source>
        <dbReference type="SAM" id="SignalP"/>
    </source>
</evidence>
<gene>
    <name evidence="2" type="ORF">LVIROSA_LOCUS37534</name>
</gene>